<name>A0A7Y0X545_VIBPH</name>
<feature type="non-terminal residue" evidence="1">
    <location>
        <position position="1"/>
    </location>
</feature>
<dbReference type="EMBL" id="JABCLD010000906">
    <property type="protein sequence ID" value="NMU25247.1"/>
    <property type="molecule type" value="Genomic_DNA"/>
</dbReference>
<comment type="caution">
    <text evidence="1">The sequence shown here is derived from an EMBL/GenBank/DDBJ whole genome shotgun (WGS) entry which is preliminary data.</text>
</comment>
<evidence type="ECO:0000313" key="1">
    <source>
        <dbReference type="EMBL" id="NMU25247.1"/>
    </source>
</evidence>
<dbReference type="Proteomes" id="UP000555836">
    <property type="component" value="Unassembled WGS sequence"/>
</dbReference>
<accession>A0A7Y0X545</accession>
<dbReference type="AlphaFoldDB" id="A0A7Y0X545"/>
<protein>
    <submittedName>
        <fullName evidence="1">Uncharacterized protein</fullName>
    </submittedName>
</protein>
<evidence type="ECO:0000313" key="2">
    <source>
        <dbReference type="Proteomes" id="UP000555836"/>
    </source>
</evidence>
<reference evidence="1 2" key="1">
    <citation type="submission" date="2020-04" db="EMBL/GenBank/DDBJ databases">
        <title>Whole-genome sequencing of Vibrio spp. from China reveals different genetic environments of blaCTX-M-14 among diverse lineages.</title>
        <authorList>
            <person name="Zheng Z."/>
            <person name="Ye L."/>
            <person name="Chen S."/>
        </authorList>
    </citation>
    <scope>NUCLEOTIDE SEQUENCE [LARGE SCALE GENOMIC DNA]</scope>
    <source>
        <strain evidence="1 2">Vb0574</strain>
    </source>
</reference>
<sequence length="54" mass="6355">EGVLRRFSNAMPWEIPLYLHLLDELEKLNQRVIRISTLAEAIKELTKATKKYNT</sequence>
<gene>
    <name evidence="1" type="ORF">HKB21_06400</name>
</gene>
<proteinExistence type="predicted"/>
<organism evidence="1 2">
    <name type="scientific">Vibrio parahaemolyticus</name>
    <dbReference type="NCBI Taxonomy" id="670"/>
    <lineage>
        <taxon>Bacteria</taxon>
        <taxon>Pseudomonadati</taxon>
        <taxon>Pseudomonadota</taxon>
        <taxon>Gammaproteobacteria</taxon>
        <taxon>Vibrionales</taxon>
        <taxon>Vibrionaceae</taxon>
        <taxon>Vibrio</taxon>
    </lineage>
</organism>